<name>A0A0F9RZ00_9ZZZZ</name>
<dbReference type="EMBL" id="LAZR01000898">
    <property type="protein sequence ID" value="KKN55162.1"/>
    <property type="molecule type" value="Genomic_DNA"/>
</dbReference>
<organism evidence="1">
    <name type="scientific">marine sediment metagenome</name>
    <dbReference type="NCBI Taxonomy" id="412755"/>
    <lineage>
        <taxon>unclassified sequences</taxon>
        <taxon>metagenomes</taxon>
        <taxon>ecological metagenomes</taxon>
    </lineage>
</organism>
<protein>
    <submittedName>
        <fullName evidence="1">Uncharacterized protein</fullName>
    </submittedName>
</protein>
<evidence type="ECO:0000313" key="1">
    <source>
        <dbReference type="EMBL" id="KKN55162.1"/>
    </source>
</evidence>
<proteinExistence type="predicted"/>
<sequence length="272" mass="30519">MDFSFIVPEKYSGLMMSSHRHHLFSSFYALSKQGASRRTSTPWMEQMEQYAGVARHLASRGDLLILEAGFSSYLPAGVDRIEALERMIYDLRDGCLVIVLPFEDPHANVTWLDTGIGPVSGSTGAMVLLKGDDLKTVTLPLSELSGYFSETGITWVGLAKELETISEGNIGGRARVLDVYASELKPYNLWLAGMYRDPIVEMRLAREAAATHGLQIRGADSTKLWRLCSQGRTFTEVSPYPDPFDFRQVDVPVAFLEFIEFQFESFRRQIVT</sequence>
<reference evidence="1" key="1">
    <citation type="journal article" date="2015" name="Nature">
        <title>Complex archaea that bridge the gap between prokaryotes and eukaryotes.</title>
        <authorList>
            <person name="Spang A."/>
            <person name="Saw J.H."/>
            <person name="Jorgensen S.L."/>
            <person name="Zaremba-Niedzwiedzka K."/>
            <person name="Martijn J."/>
            <person name="Lind A.E."/>
            <person name="van Eijk R."/>
            <person name="Schleper C."/>
            <person name="Guy L."/>
            <person name="Ettema T.J."/>
        </authorList>
    </citation>
    <scope>NUCLEOTIDE SEQUENCE</scope>
</reference>
<accession>A0A0F9RZ00</accession>
<comment type="caution">
    <text evidence="1">The sequence shown here is derived from an EMBL/GenBank/DDBJ whole genome shotgun (WGS) entry which is preliminary data.</text>
</comment>
<dbReference type="AlphaFoldDB" id="A0A0F9RZ00"/>
<gene>
    <name evidence="1" type="ORF">LCGC14_0585340</name>
</gene>